<dbReference type="PANTHER" id="PTHR22916">
    <property type="entry name" value="GLYCOSYLTRANSFERASE"/>
    <property type="match status" value="1"/>
</dbReference>
<dbReference type="GO" id="GO:0016758">
    <property type="term" value="F:hexosyltransferase activity"/>
    <property type="evidence" value="ECO:0007669"/>
    <property type="project" value="UniProtKB-ARBA"/>
</dbReference>
<organism evidence="2">
    <name type="scientific">Leptospirillum ferriphilum</name>
    <dbReference type="NCBI Taxonomy" id="178606"/>
    <lineage>
        <taxon>Bacteria</taxon>
        <taxon>Pseudomonadati</taxon>
        <taxon>Nitrospirota</taxon>
        <taxon>Nitrospiria</taxon>
        <taxon>Nitrospirales</taxon>
        <taxon>Nitrospiraceae</taxon>
        <taxon>Leptospirillum</taxon>
    </lineage>
</organism>
<dbReference type="Pfam" id="PF00535">
    <property type="entry name" value="Glycos_transf_2"/>
    <property type="match status" value="1"/>
</dbReference>
<dbReference type="InterPro" id="IPR001173">
    <property type="entry name" value="Glyco_trans_2-like"/>
</dbReference>
<sequence>MTATHHSSIKNLMEPETQKANLNPIQEGRYLFTVFTSAYNREKKIPRVYESMKSQTFRDFEWLIVDDGSVDNTRELVEKWQKEADFPIRYFWKENGGHHSAFNLGVQKAQGTLFLQLDSDDACFPNALEVFANVWNSLPEPREQFAGITGLCVNPDGSLIGDLYPEDVMDSNSLEMHYKFQVKGEKWGFTRTDLLRSHPFPIVEGVKWFPPNVVWYAIGRKYKTRYINQKLRTYYNEPAQKSDQAAHFPVKKVAPGITYLHRSVLNEDIDKFSYSPKDFLRFAVHYGRFSMHAGKSIGTQYGELKNVLAKCLWLLGLPLGLGLYLKDQAKVRRQNRQAHT</sequence>
<reference evidence="2" key="1">
    <citation type="journal article" date="2020" name="mSystems">
        <title>Genome- and Community-Level Interaction Insights into Carbon Utilization and Element Cycling Functions of Hydrothermarchaeota in Hydrothermal Sediment.</title>
        <authorList>
            <person name="Zhou Z."/>
            <person name="Liu Y."/>
            <person name="Xu W."/>
            <person name="Pan J."/>
            <person name="Luo Z.H."/>
            <person name="Li M."/>
        </authorList>
    </citation>
    <scope>NUCLEOTIDE SEQUENCE [LARGE SCALE GENOMIC DNA]</scope>
    <source>
        <strain evidence="2">SpSt-902</strain>
    </source>
</reference>
<dbReference type="Gene3D" id="3.90.550.10">
    <property type="entry name" value="Spore Coat Polysaccharide Biosynthesis Protein SpsA, Chain A"/>
    <property type="match status" value="1"/>
</dbReference>
<gene>
    <name evidence="2" type="ORF">ENX03_10340</name>
</gene>
<comment type="caution">
    <text evidence="2">The sequence shown here is derived from an EMBL/GenBank/DDBJ whole genome shotgun (WGS) entry which is preliminary data.</text>
</comment>
<evidence type="ECO:0000313" key="2">
    <source>
        <dbReference type="EMBL" id="HFT94303.1"/>
    </source>
</evidence>
<dbReference type="InterPro" id="IPR029044">
    <property type="entry name" value="Nucleotide-diphossugar_trans"/>
</dbReference>
<dbReference type="AlphaFoldDB" id="A0A7C3LWK8"/>
<feature type="domain" description="Glycosyltransferase 2-like" evidence="1">
    <location>
        <begin position="33"/>
        <end position="136"/>
    </location>
</feature>
<dbReference type="CDD" id="cd00761">
    <property type="entry name" value="Glyco_tranf_GTA_type"/>
    <property type="match status" value="1"/>
</dbReference>
<accession>A0A7C3LWK8</accession>
<dbReference type="EMBL" id="DTMM01000223">
    <property type="protein sequence ID" value="HFT94303.1"/>
    <property type="molecule type" value="Genomic_DNA"/>
</dbReference>
<dbReference type="SUPFAM" id="SSF53448">
    <property type="entry name" value="Nucleotide-diphospho-sugar transferases"/>
    <property type="match status" value="1"/>
</dbReference>
<proteinExistence type="predicted"/>
<protein>
    <submittedName>
        <fullName evidence="2">Glycosyltransferase family 2 protein</fullName>
    </submittedName>
</protein>
<evidence type="ECO:0000259" key="1">
    <source>
        <dbReference type="Pfam" id="PF00535"/>
    </source>
</evidence>
<keyword evidence="2" id="KW-0808">Transferase</keyword>
<name>A0A7C3LWK8_9BACT</name>